<evidence type="ECO:0000313" key="2">
    <source>
        <dbReference type="RefSeq" id="XP_030765257.1"/>
    </source>
</evidence>
<reference evidence="2" key="1">
    <citation type="submission" date="2025-08" db="UniProtKB">
        <authorList>
            <consortium name="RefSeq"/>
        </authorList>
    </citation>
    <scope>IDENTIFICATION</scope>
    <source>
        <tissue evidence="2">Gonads</tissue>
    </source>
</reference>
<gene>
    <name evidence="2" type="primary">LOC115889410</name>
</gene>
<organism evidence="1 2">
    <name type="scientific">Sitophilus oryzae</name>
    <name type="common">Rice weevil</name>
    <name type="synonym">Curculio oryzae</name>
    <dbReference type="NCBI Taxonomy" id="7048"/>
    <lineage>
        <taxon>Eukaryota</taxon>
        <taxon>Metazoa</taxon>
        <taxon>Ecdysozoa</taxon>
        <taxon>Arthropoda</taxon>
        <taxon>Hexapoda</taxon>
        <taxon>Insecta</taxon>
        <taxon>Pterygota</taxon>
        <taxon>Neoptera</taxon>
        <taxon>Endopterygota</taxon>
        <taxon>Coleoptera</taxon>
        <taxon>Polyphaga</taxon>
        <taxon>Cucujiformia</taxon>
        <taxon>Curculionidae</taxon>
        <taxon>Dryophthorinae</taxon>
        <taxon>Sitophilus</taxon>
    </lineage>
</organism>
<accession>A0A6J2YPI8</accession>
<dbReference type="Gene3D" id="3.60.10.10">
    <property type="entry name" value="Endonuclease/exonuclease/phosphatase"/>
    <property type="match status" value="1"/>
</dbReference>
<protein>
    <submittedName>
        <fullName evidence="2">Uncharacterized protein LOC115889410</fullName>
    </submittedName>
</protein>
<dbReference type="AlphaFoldDB" id="A0A6J2YPI8"/>
<dbReference type="KEGG" id="soy:115889410"/>
<dbReference type="PANTHER" id="PTHR47510">
    <property type="entry name" value="REVERSE TRANSCRIPTASE DOMAIN-CONTAINING PROTEIN"/>
    <property type="match status" value="1"/>
</dbReference>
<dbReference type="InterPro" id="IPR036691">
    <property type="entry name" value="Endo/exonu/phosph_ase_sf"/>
</dbReference>
<sequence>MLNISVAFFNVRSLTCNFVKFKDILNAERYDVVGVVETRLDARMLSVNLNISGYDLVRMDRNSRGGGVAAYVSNKLKYINLGGSCADDLEQLWIKVYLSKCTCIIGTLYRPPRTLKENYSNFLNFFEDNVSNFVISCNKFICGGDINIDLLNTENKYTIQFLDALDSFGLKQIINSATRVDRQSATLLDALIISSDLEPIDFGVKYPDVTDHLLVFCRFKQPKSDANSLKFTFRNFKRLDKDWLMELLLVTPFDLILYIENIDEKVAAFSGLLIDLFDTVCPYKTITFKKKKPPWITDTIILMITLRDKSFKKYKNSKNLQDWNYYKTLRNQINIAIRNEKRAYLQETINNNRSQKELWQKFRDLEIYSRNKKTIIPESLNNAQLINDYFLQHSGIETSSNLELIHFYKNHTVKNFNALFEFSLVDEDIIYKYLLDIKSEAIGIDDVSIKMILLCCPYILPIITNIINSCLLSNTFPDEWKISKVLPMPKKSHPLELSDLRPISILPTLSKCLEKIMNAQIKVYLDRNVLLPKRQSGFRQGYSCTTSLLDVVDDVLRMTDIGKTTVFSFTGLYKGIRHHFS</sequence>
<proteinExistence type="predicted"/>
<dbReference type="OrthoDB" id="6781885at2759"/>
<dbReference type="RefSeq" id="XP_030765257.1">
    <property type="nucleotide sequence ID" value="XM_030909397.1"/>
</dbReference>
<dbReference type="Proteomes" id="UP000504635">
    <property type="component" value="Unplaced"/>
</dbReference>
<dbReference type="PANTHER" id="PTHR47510:SF3">
    <property type="entry name" value="ENDO_EXONUCLEASE_PHOSPHATASE DOMAIN-CONTAINING PROTEIN"/>
    <property type="match status" value="1"/>
</dbReference>
<evidence type="ECO:0000313" key="1">
    <source>
        <dbReference type="Proteomes" id="UP000504635"/>
    </source>
</evidence>
<keyword evidence="1" id="KW-1185">Reference proteome</keyword>
<dbReference type="SUPFAM" id="SSF56219">
    <property type="entry name" value="DNase I-like"/>
    <property type="match status" value="1"/>
</dbReference>
<dbReference type="InParanoid" id="A0A6J2YPI8"/>
<name>A0A6J2YPI8_SITOR</name>
<dbReference type="GeneID" id="115889410"/>